<dbReference type="GO" id="GO:0061630">
    <property type="term" value="F:ubiquitin protein ligase activity"/>
    <property type="evidence" value="ECO:0007669"/>
    <property type="project" value="TreeGrafter"/>
</dbReference>
<organism evidence="6 7">
    <name type="scientific">Pteropus vampyrus</name>
    <name type="common">Large flying fox</name>
    <dbReference type="NCBI Taxonomy" id="132908"/>
    <lineage>
        <taxon>Eukaryota</taxon>
        <taxon>Metazoa</taxon>
        <taxon>Chordata</taxon>
        <taxon>Craniata</taxon>
        <taxon>Vertebrata</taxon>
        <taxon>Euteleostomi</taxon>
        <taxon>Mammalia</taxon>
        <taxon>Eutheria</taxon>
        <taxon>Laurasiatheria</taxon>
        <taxon>Chiroptera</taxon>
        <taxon>Yinpterochiroptera</taxon>
        <taxon>Pteropodoidea</taxon>
        <taxon>Pteropodidae</taxon>
        <taxon>Pteropodinae</taxon>
        <taxon>Pteropus</taxon>
    </lineage>
</organism>
<keyword evidence="1" id="KW-0479">Metal-binding</keyword>
<dbReference type="AlphaFoldDB" id="A0A6P6C104"/>
<keyword evidence="3" id="KW-0862">Zinc</keyword>
<protein>
    <submittedName>
        <fullName evidence="7">LOW QUALITY PROTEIN: LON peptidase N-terminal domain and RING finger protein 2</fullName>
    </submittedName>
</protein>
<gene>
    <name evidence="7" type="primary">LONRF2</name>
</gene>
<dbReference type="InterPro" id="IPR003111">
    <property type="entry name" value="Lon_prtase_N"/>
</dbReference>
<accession>A0A6P6C104</accession>
<dbReference type="KEGG" id="pvp:105308028"/>
<dbReference type="InterPro" id="IPR046336">
    <property type="entry name" value="Lon_prtase_N_sf"/>
</dbReference>
<evidence type="ECO:0000313" key="7">
    <source>
        <dbReference type="RefSeq" id="XP_023380987.1"/>
    </source>
</evidence>
<dbReference type="CDD" id="cd16513">
    <property type="entry name" value="RING-HC_LONFs_rpt1"/>
    <property type="match status" value="1"/>
</dbReference>
<keyword evidence="6" id="KW-1185">Reference proteome</keyword>
<dbReference type="PROSITE" id="PS51787">
    <property type="entry name" value="LON_N"/>
    <property type="match status" value="1"/>
</dbReference>
<dbReference type="SMART" id="SM00464">
    <property type="entry name" value="LON"/>
    <property type="match status" value="1"/>
</dbReference>
<dbReference type="GO" id="GO:0008270">
    <property type="term" value="F:zinc ion binding"/>
    <property type="evidence" value="ECO:0007669"/>
    <property type="project" value="UniProtKB-KW"/>
</dbReference>
<evidence type="ECO:0000256" key="4">
    <source>
        <dbReference type="SAM" id="MobiDB-lite"/>
    </source>
</evidence>
<dbReference type="CTD" id="164832"/>
<dbReference type="Proteomes" id="UP000515202">
    <property type="component" value="Unplaced"/>
</dbReference>
<keyword evidence="2" id="KW-0863">Zinc-finger</keyword>
<dbReference type="Pfam" id="PF13445">
    <property type="entry name" value="zf-RING_UBOX"/>
    <property type="match status" value="1"/>
</dbReference>
<dbReference type="InterPro" id="IPR013083">
    <property type="entry name" value="Znf_RING/FYVE/PHD"/>
</dbReference>
<dbReference type="InterPro" id="IPR015947">
    <property type="entry name" value="PUA-like_sf"/>
</dbReference>
<name>A0A6P6C104_PTEVA</name>
<feature type="domain" description="Lon N-terminal" evidence="5">
    <location>
        <begin position="536"/>
        <end position="745"/>
    </location>
</feature>
<proteinExistence type="predicted"/>
<sequence length="762" mass="84926">MSPEPVPPPPLPCLGCDHGEPLAKRIEKGDEAFRAGEYEMAAELLRSVLAGLTQPERGLCLRLGDAMARAGRFPEALGAFRGAARLGTLRPEELGELAGGLVRALGQSGVRLLARKPGCVPGAPSGEPAAWAPAEPRDLLRCPRCQRLLHEPVTLPCGLTVCRRCVEPGPARPQAWRVNVVLSGLLEKCFPDEGRVCRLVGQERSLQRQQQPEAALLRCHQALDMAPGDISLLLLRAELYLTMKNYEQALQDASAICQNDPLLTKGHHMKAQALSGLGRSKEALKEFLYCLALNPECNSVKKEAQKVMCGVFFPASENVHQNLTPSIQSRMLNTRLKAQCHSHTNTQPLLEEGGEVETSKNPFEKSDVIRNTNCSVLYFILCLHQEADKAVLESILPIAPNTGLKRQFPNDLKDAHDVTDTPGKVPKKETDSLPQRNINSDIGGRPRLLVDVTDFECALCVRLFFEPVTTPYGHTFCLKCLERCLDHAPHGPLGEEKLSELLASRNFNITVLAEELIFRYLSDELSDRKRIYDEEMTELSNLTRDVPIFVCDMAFPTVPCPLQVFEPCYWLMIRRCMETGTKRFSMCLSAEHAGISEYGCMLEIKGVRTFPDGSSVGDVIGISWFRVLSLRHRDSYNTADIEYLEDEKAEGPECEELTALHDVVYQQSMSWFTSLPDNTREQILSHFGLMPDRGPELQSNPSGPAWSWSILAVLPLERKAQLAILGMTSLKERLLAIRRILVIITHKMNSRQELVNSRERNN</sequence>
<dbReference type="Gene3D" id="1.25.40.10">
    <property type="entry name" value="Tetratricopeptide repeat domain"/>
    <property type="match status" value="1"/>
</dbReference>
<feature type="region of interest" description="Disordered" evidence="4">
    <location>
        <begin position="407"/>
        <end position="438"/>
    </location>
</feature>
<dbReference type="Pfam" id="PF13432">
    <property type="entry name" value="TPR_16"/>
    <property type="match status" value="2"/>
</dbReference>
<dbReference type="SUPFAM" id="SSF57850">
    <property type="entry name" value="RING/U-box"/>
    <property type="match status" value="2"/>
</dbReference>
<dbReference type="PANTHER" id="PTHR23327">
    <property type="entry name" value="RING FINGER PROTEIN 127"/>
    <property type="match status" value="1"/>
</dbReference>
<dbReference type="PANTHER" id="PTHR23327:SF5">
    <property type="entry name" value="LON PEPTIDASE N-TERMINAL DOMAIN AND RING FINGER PROTEIN 2"/>
    <property type="match status" value="1"/>
</dbReference>
<dbReference type="Pfam" id="PF02190">
    <property type="entry name" value="LON_substr_bdg"/>
    <property type="match status" value="1"/>
</dbReference>
<evidence type="ECO:0000259" key="5">
    <source>
        <dbReference type="PROSITE" id="PS51787"/>
    </source>
</evidence>
<evidence type="ECO:0000313" key="6">
    <source>
        <dbReference type="Proteomes" id="UP000515202"/>
    </source>
</evidence>
<dbReference type="SUPFAM" id="SSF88697">
    <property type="entry name" value="PUA domain-like"/>
    <property type="match status" value="1"/>
</dbReference>
<dbReference type="Gene3D" id="3.30.40.10">
    <property type="entry name" value="Zinc/RING finger domain, C3HC4 (zinc finger)"/>
    <property type="match status" value="2"/>
</dbReference>
<evidence type="ECO:0000256" key="1">
    <source>
        <dbReference type="ARBA" id="ARBA00022723"/>
    </source>
</evidence>
<dbReference type="InterPro" id="IPR011990">
    <property type="entry name" value="TPR-like_helical_dom_sf"/>
</dbReference>
<dbReference type="Gene3D" id="2.30.130.40">
    <property type="entry name" value="LON domain-like"/>
    <property type="match status" value="1"/>
</dbReference>
<evidence type="ECO:0000256" key="3">
    <source>
        <dbReference type="ARBA" id="ARBA00022833"/>
    </source>
</evidence>
<dbReference type="InterPro" id="IPR027370">
    <property type="entry name" value="Znf-RING_euk"/>
</dbReference>
<dbReference type="OrthoDB" id="264917at2759"/>
<evidence type="ECO:0000256" key="2">
    <source>
        <dbReference type="ARBA" id="ARBA00022771"/>
    </source>
</evidence>
<dbReference type="CDD" id="cd16514">
    <property type="entry name" value="RING-HC_LONFs_rpt2"/>
    <property type="match status" value="1"/>
</dbReference>
<dbReference type="RefSeq" id="XP_023380987.1">
    <property type="nucleotide sequence ID" value="XM_023525219.1"/>
</dbReference>
<dbReference type="SUPFAM" id="SSF48452">
    <property type="entry name" value="TPR-like"/>
    <property type="match status" value="1"/>
</dbReference>
<reference evidence="7" key="1">
    <citation type="submission" date="2025-08" db="UniProtKB">
        <authorList>
            <consortium name="RefSeq"/>
        </authorList>
    </citation>
    <scope>IDENTIFICATION</scope>
    <source>
        <tissue evidence="7">Kidney</tissue>
    </source>
</reference>
<dbReference type="GeneID" id="105308028"/>
<dbReference type="SMART" id="SM00028">
    <property type="entry name" value="TPR"/>
    <property type="match status" value="2"/>
</dbReference>
<dbReference type="InterPro" id="IPR019734">
    <property type="entry name" value="TPR_rpt"/>
</dbReference>